<dbReference type="AlphaFoldDB" id="A0A381WKW5"/>
<dbReference type="NCBIfam" id="TIGR04440">
    <property type="entry name" value="glyco_TIGR04440"/>
    <property type="match status" value="1"/>
</dbReference>
<dbReference type="InterPro" id="IPR031042">
    <property type="entry name" value="Glyco_TIGR04440"/>
</dbReference>
<reference evidence="1" key="1">
    <citation type="submission" date="2018-05" db="EMBL/GenBank/DDBJ databases">
        <authorList>
            <person name="Lanie J.A."/>
            <person name="Ng W.-L."/>
            <person name="Kazmierczak K.M."/>
            <person name="Andrzejewski T.M."/>
            <person name="Davidsen T.M."/>
            <person name="Wayne K.J."/>
            <person name="Tettelin H."/>
            <person name="Glass J.I."/>
            <person name="Rusch D."/>
            <person name="Podicherti R."/>
            <person name="Tsui H.-C.T."/>
            <person name="Winkler M.E."/>
        </authorList>
    </citation>
    <scope>NUCLEOTIDE SEQUENCE</scope>
</reference>
<dbReference type="EMBL" id="UINC01012119">
    <property type="protein sequence ID" value="SVA53099.1"/>
    <property type="molecule type" value="Genomic_DNA"/>
</dbReference>
<accession>A0A381WKW5</accession>
<organism evidence="1">
    <name type="scientific">marine metagenome</name>
    <dbReference type="NCBI Taxonomy" id="408172"/>
    <lineage>
        <taxon>unclassified sequences</taxon>
        <taxon>metagenomes</taxon>
        <taxon>ecological metagenomes</taxon>
    </lineage>
</organism>
<dbReference type="InterPro" id="IPR029044">
    <property type="entry name" value="Nucleotide-diphossugar_trans"/>
</dbReference>
<gene>
    <name evidence="1" type="ORF">METZ01_LOCUS105953</name>
</gene>
<evidence type="ECO:0008006" key="2">
    <source>
        <dbReference type="Google" id="ProtNLM"/>
    </source>
</evidence>
<evidence type="ECO:0000313" key="1">
    <source>
        <dbReference type="EMBL" id="SVA53099.1"/>
    </source>
</evidence>
<name>A0A381WKW5_9ZZZZ</name>
<protein>
    <recommendedName>
        <fullName evidence="2">Glycosyltransferase 2-like domain-containing protein</fullName>
    </recommendedName>
</protein>
<sequence>MGSVNGTSRTLVDWCLSSLTGPTGKRQSSEVDLSMLTVVVPSLDRQDYLLRQIRFWASSSAVLIVIDGSTQPLDYRVRSAMEHHERMTYLHAQSSLSERLAMAAERIETPYAVLGADDEFHLQTGLSASLGILGESPELVGCVGQCLWFGIVGRAHHLVCGPSYPQHLGYSVRNPSPADRLMTAMSGYTPATCYGVLRTPTWRSTWGSLQDWSAPIAMEHQHAMAVYLLGGFVTTDHVQWLRSSENEMIVRPLSNSKITFTEWWTRSDAIVQAEYCKSVATVVSQQLQVEVSEISTWVLEAIESYLVIQPQLDESHNKPAYKVTRLWRVHEVSRMLSNLLPDSLLLQVKSAKGRALRALGQRGGDYYGTLNEMPAILQSEGLILTSAAAAELASIEATIQEFNALRADPTLRVT</sequence>
<proteinExistence type="predicted"/>
<dbReference type="SUPFAM" id="SSF53448">
    <property type="entry name" value="Nucleotide-diphospho-sugar transferases"/>
    <property type="match status" value="1"/>
</dbReference>